<evidence type="ECO:0000256" key="5">
    <source>
        <dbReference type="ARBA" id="ARBA00022737"/>
    </source>
</evidence>
<dbReference type="Gene3D" id="3.40.50.300">
    <property type="entry name" value="P-loop containing nucleotide triphosphate hydrolases"/>
    <property type="match status" value="2"/>
</dbReference>
<keyword evidence="3" id="KW-0808">Transferase</keyword>
<dbReference type="Gene3D" id="3.30.40.10">
    <property type="entry name" value="Zinc/RING finger domain, C3HC4 (zinc finger)"/>
    <property type="match status" value="1"/>
</dbReference>
<evidence type="ECO:0000256" key="9">
    <source>
        <dbReference type="ARBA" id="ARBA00022801"/>
    </source>
</evidence>
<comment type="similarity">
    <text evidence="1">Belongs to the DEAD box helicase family. DEAH subfamily.</text>
</comment>
<name>A0AB40D030_DIOCR</name>
<dbReference type="InterPro" id="IPR011709">
    <property type="entry name" value="DEAD-box_helicase_OB_fold"/>
</dbReference>
<evidence type="ECO:0000256" key="13">
    <source>
        <dbReference type="ARBA" id="ARBA00047984"/>
    </source>
</evidence>
<dbReference type="Gene3D" id="1.20.120.1080">
    <property type="match status" value="1"/>
</dbReference>
<proteinExistence type="inferred from homology"/>
<dbReference type="GO" id="GO:0016787">
    <property type="term" value="F:hydrolase activity"/>
    <property type="evidence" value="ECO:0007669"/>
    <property type="project" value="UniProtKB-KW"/>
</dbReference>
<dbReference type="Proteomes" id="UP001515500">
    <property type="component" value="Chromosome 18"/>
</dbReference>
<feature type="coiled-coil region" evidence="15">
    <location>
        <begin position="154"/>
        <end position="188"/>
    </location>
</feature>
<evidence type="ECO:0000259" key="16">
    <source>
        <dbReference type="PROSITE" id="PS50089"/>
    </source>
</evidence>
<reference evidence="21" key="1">
    <citation type="submission" date="2025-08" db="UniProtKB">
        <authorList>
            <consortium name="RefSeq"/>
        </authorList>
    </citation>
    <scope>IDENTIFICATION</scope>
</reference>
<dbReference type="InterPro" id="IPR013083">
    <property type="entry name" value="Znf_RING/FYVE/PHD"/>
</dbReference>
<dbReference type="SMART" id="SM00647">
    <property type="entry name" value="IBR"/>
    <property type="match status" value="1"/>
</dbReference>
<dbReference type="Pfam" id="PF01485">
    <property type="entry name" value="IBR"/>
    <property type="match status" value="1"/>
</dbReference>
<keyword evidence="5" id="KW-0677">Repeat</keyword>
<dbReference type="Pfam" id="PF24641">
    <property type="entry name" value="KH_DEAH11_2nd"/>
    <property type="match status" value="1"/>
</dbReference>
<keyword evidence="7 14" id="KW-0863">Zinc-finger</keyword>
<evidence type="ECO:0000256" key="4">
    <source>
        <dbReference type="ARBA" id="ARBA00022723"/>
    </source>
</evidence>
<evidence type="ECO:0000259" key="19">
    <source>
        <dbReference type="PROSITE" id="PS51873"/>
    </source>
</evidence>
<keyword evidence="10" id="KW-0347">Helicase</keyword>
<feature type="domain" description="Helicase C-terminal" evidence="18">
    <location>
        <begin position="456"/>
        <end position="619"/>
    </location>
</feature>
<dbReference type="InterPro" id="IPR056247">
    <property type="entry name" value="KH_DEAH11/12_2nd"/>
</dbReference>
<dbReference type="FunFam" id="3.40.50.300:FF:001279">
    <property type="entry name" value="ATP-dependent RNA helicase DEAH12 chloroplastic"/>
    <property type="match status" value="1"/>
</dbReference>
<dbReference type="SMART" id="SM00490">
    <property type="entry name" value="HELICc"/>
    <property type="match status" value="1"/>
</dbReference>
<dbReference type="InterPro" id="IPR035979">
    <property type="entry name" value="RBD_domain_sf"/>
</dbReference>
<dbReference type="InterPro" id="IPR056245">
    <property type="entry name" value="KH_DEAH11/12"/>
</dbReference>
<dbReference type="InterPro" id="IPR056246">
    <property type="entry name" value="KH_DEAH11/12_1st"/>
</dbReference>
<dbReference type="CDD" id="cd17917">
    <property type="entry name" value="DEXHc_RHA-like"/>
    <property type="match status" value="1"/>
</dbReference>
<dbReference type="SUPFAM" id="SSF54928">
    <property type="entry name" value="RNA-binding domain, RBD"/>
    <property type="match status" value="1"/>
</dbReference>
<dbReference type="PROSITE" id="PS00518">
    <property type="entry name" value="ZF_RING_1"/>
    <property type="match status" value="1"/>
</dbReference>
<dbReference type="InterPro" id="IPR011545">
    <property type="entry name" value="DEAD/DEAH_box_helicase_dom"/>
</dbReference>
<dbReference type="InterPro" id="IPR056244">
    <property type="entry name" value="RRM_DEAH11/12"/>
</dbReference>
<evidence type="ECO:0000256" key="8">
    <source>
        <dbReference type="ARBA" id="ARBA00022786"/>
    </source>
</evidence>
<dbReference type="Pfam" id="PF00271">
    <property type="entry name" value="Helicase_C"/>
    <property type="match status" value="1"/>
</dbReference>
<dbReference type="Pfam" id="PF26200">
    <property type="entry name" value="Rcat_RNF216"/>
    <property type="match status" value="1"/>
</dbReference>
<keyword evidence="8" id="KW-0833">Ubl conjugation pathway</keyword>
<dbReference type="RefSeq" id="XP_039145014.1">
    <property type="nucleotide sequence ID" value="XM_039289080.1"/>
</dbReference>
<dbReference type="SUPFAM" id="SSF52540">
    <property type="entry name" value="P-loop containing nucleoside triphosphate hydrolases"/>
    <property type="match status" value="1"/>
</dbReference>
<protein>
    <recommendedName>
        <fullName evidence="2">RNA helicase</fullName>
        <ecNumber evidence="2">3.6.4.13</ecNumber>
    </recommendedName>
</protein>
<dbReference type="GO" id="GO:0016740">
    <property type="term" value="F:transferase activity"/>
    <property type="evidence" value="ECO:0007669"/>
    <property type="project" value="UniProtKB-KW"/>
</dbReference>
<keyword evidence="12" id="KW-0067">ATP-binding</keyword>
<dbReference type="Pfam" id="PF24471">
    <property type="entry name" value="KH_DEAH11"/>
    <property type="match status" value="1"/>
</dbReference>
<evidence type="ECO:0000256" key="14">
    <source>
        <dbReference type="PROSITE-ProRule" id="PRU00175"/>
    </source>
</evidence>
<keyword evidence="20" id="KW-1185">Reference proteome</keyword>
<evidence type="ECO:0000313" key="21">
    <source>
        <dbReference type="RefSeq" id="XP_039145014.1"/>
    </source>
</evidence>
<dbReference type="Pfam" id="PF13445">
    <property type="entry name" value="zf-RING_UBOX"/>
    <property type="match status" value="1"/>
</dbReference>
<evidence type="ECO:0000256" key="10">
    <source>
        <dbReference type="ARBA" id="ARBA00022806"/>
    </source>
</evidence>
<dbReference type="FunFam" id="1.20.120.1750:FF:000020">
    <property type="entry name" value="ATP-dependent RNA helicase DEAH12 chloroplastic"/>
    <property type="match status" value="1"/>
</dbReference>
<feature type="domain" description="RING-type" evidence="16">
    <location>
        <begin position="1506"/>
        <end position="1548"/>
    </location>
</feature>
<dbReference type="GO" id="GO:0003723">
    <property type="term" value="F:RNA binding"/>
    <property type="evidence" value="ECO:0007669"/>
    <property type="project" value="TreeGrafter"/>
</dbReference>
<accession>A0AB40D030</accession>
<dbReference type="CDD" id="cd20335">
    <property type="entry name" value="BRcat_RBR"/>
    <property type="match status" value="1"/>
</dbReference>
<dbReference type="Pfam" id="PF24475">
    <property type="entry name" value="RBD_DEAH11"/>
    <property type="match status" value="1"/>
</dbReference>
<evidence type="ECO:0000256" key="6">
    <source>
        <dbReference type="ARBA" id="ARBA00022741"/>
    </source>
</evidence>
<dbReference type="InterPro" id="IPR056248">
    <property type="entry name" value="RBD_DEAH11/12"/>
</dbReference>
<dbReference type="FunFam" id="1.20.120.1080:FF:000033">
    <property type="entry name" value="RBR-type E3 ubiquitin transferase"/>
    <property type="match status" value="1"/>
</dbReference>
<dbReference type="InterPro" id="IPR044066">
    <property type="entry name" value="TRIAD_supradom"/>
</dbReference>
<dbReference type="Pfam" id="PF07717">
    <property type="entry name" value="OB_NTP_bind"/>
    <property type="match status" value="1"/>
</dbReference>
<evidence type="ECO:0000256" key="11">
    <source>
        <dbReference type="ARBA" id="ARBA00022833"/>
    </source>
</evidence>
<dbReference type="Pfam" id="PF24638">
    <property type="entry name" value="KH_DEAH11_1st"/>
    <property type="match status" value="1"/>
</dbReference>
<evidence type="ECO:0000256" key="12">
    <source>
        <dbReference type="ARBA" id="ARBA00022840"/>
    </source>
</evidence>
<dbReference type="PANTHER" id="PTHR18934">
    <property type="entry name" value="ATP-DEPENDENT RNA HELICASE"/>
    <property type="match status" value="1"/>
</dbReference>
<dbReference type="InterPro" id="IPR014001">
    <property type="entry name" value="Helicase_ATP-bd"/>
</dbReference>
<feature type="domain" description="Helicase ATP-binding" evidence="17">
    <location>
        <begin position="252"/>
        <end position="416"/>
    </location>
</feature>
<dbReference type="SUPFAM" id="SSF57850">
    <property type="entry name" value="RING/U-box"/>
    <property type="match status" value="3"/>
</dbReference>
<dbReference type="PANTHER" id="PTHR18934:SF81">
    <property type="entry name" value="ATP-DEPENDENT RNA HELICASE DEAH11, CHLOROPLASTIC-RELATED"/>
    <property type="match status" value="1"/>
</dbReference>
<dbReference type="GO" id="GO:0008270">
    <property type="term" value="F:zinc ion binding"/>
    <property type="evidence" value="ECO:0007669"/>
    <property type="project" value="UniProtKB-KW"/>
</dbReference>
<evidence type="ECO:0000256" key="15">
    <source>
        <dbReference type="SAM" id="Coils"/>
    </source>
</evidence>
<evidence type="ECO:0000256" key="2">
    <source>
        <dbReference type="ARBA" id="ARBA00012552"/>
    </source>
</evidence>
<dbReference type="SMART" id="SM00847">
    <property type="entry name" value="HA2"/>
    <property type="match status" value="1"/>
</dbReference>
<dbReference type="InterPro" id="IPR002867">
    <property type="entry name" value="IBR_dom"/>
</dbReference>
<feature type="domain" description="RING-type" evidence="19">
    <location>
        <begin position="1502"/>
        <end position="1714"/>
    </location>
</feature>
<dbReference type="PROSITE" id="PS51873">
    <property type="entry name" value="TRIAD"/>
    <property type="match status" value="1"/>
</dbReference>
<dbReference type="Gene3D" id="1.20.120.1750">
    <property type="match status" value="1"/>
</dbReference>
<dbReference type="PROSITE" id="PS51192">
    <property type="entry name" value="HELICASE_ATP_BIND_1"/>
    <property type="match status" value="1"/>
</dbReference>
<organism evidence="20 21">
    <name type="scientific">Dioscorea cayennensis subsp. rotundata</name>
    <name type="common">White Guinea yam</name>
    <name type="synonym">Dioscorea rotundata</name>
    <dbReference type="NCBI Taxonomy" id="55577"/>
    <lineage>
        <taxon>Eukaryota</taxon>
        <taxon>Viridiplantae</taxon>
        <taxon>Streptophyta</taxon>
        <taxon>Embryophyta</taxon>
        <taxon>Tracheophyta</taxon>
        <taxon>Spermatophyta</taxon>
        <taxon>Magnoliopsida</taxon>
        <taxon>Liliopsida</taxon>
        <taxon>Dioscoreales</taxon>
        <taxon>Dioscoreaceae</taxon>
        <taxon>Dioscorea</taxon>
    </lineage>
</organism>
<evidence type="ECO:0000256" key="1">
    <source>
        <dbReference type="ARBA" id="ARBA00008792"/>
    </source>
</evidence>
<dbReference type="EC" id="3.6.4.13" evidence="2"/>
<dbReference type="SMART" id="SM00487">
    <property type="entry name" value="DEXDc"/>
    <property type="match status" value="1"/>
</dbReference>
<dbReference type="PROSITE" id="PS00690">
    <property type="entry name" value="DEAH_ATP_HELICASE"/>
    <property type="match status" value="1"/>
</dbReference>
<keyword evidence="11" id="KW-0862">Zinc</keyword>
<dbReference type="InterPro" id="IPR002464">
    <property type="entry name" value="DNA/RNA_helicase_DEAH_CS"/>
</dbReference>
<dbReference type="InterPro" id="IPR001650">
    <property type="entry name" value="Helicase_C-like"/>
</dbReference>
<dbReference type="InterPro" id="IPR017907">
    <property type="entry name" value="Znf_RING_CS"/>
</dbReference>
<dbReference type="Pfam" id="PF24637">
    <property type="entry name" value="RRM_DEAH11"/>
    <property type="match status" value="1"/>
</dbReference>
<comment type="catalytic activity">
    <reaction evidence="13">
        <text>ATP + H2O = ADP + phosphate + H(+)</text>
        <dbReference type="Rhea" id="RHEA:13065"/>
        <dbReference type="ChEBI" id="CHEBI:15377"/>
        <dbReference type="ChEBI" id="CHEBI:15378"/>
        <dbReference type="ChEBI" id="CHEBI:30616"/>
        <dbReference type="ChEBI" id="CHEBI:43474"/>
        <dbReference type="ChEBI" id="CHEBI:456216"/>
        <dbReference type="EC" id="3.6.4.13"/>
    </reaction>
</comment>
<gene>
    <name evidence="21" type="primary">LOC120282301</name>
</gene>
<dbReference type="PROSITE" id="PS51194">
    <property type="entry name" value="HELICASE_CTER"/>
    <property type="match status" value="1"/>
</dbReference>
<evidence type="ECO:0000256" key="3">
    <source>
        <dbReference type="ARBA" id="ARBA00022679"/>
    </source>
</evidence>
<dbReference type="FunFam" id="3.40.50.300:FF:002114">
    <property type="entry name" value="ATP-dependent RNA helicase DEAH12 chloroplastic"/>
    <property type="match status" value="1"/>
</dbReference>
<dbReference type="Pfam" id="PF00270">
    <property type="entry name" value="DEAD"/>
    <property type="match status" value="1"/>
</dbReference>
<dbReference type="PROSITE" id="PS50089">
    <property type="entry name" value="ZF_RING_2"/>
    <property type="match status" value="1"/>
</dbReference>
<dbReference type="InterPro" id="IPR027417">
    <property type="entry name" value="P-loop_NTPase"/>
</dbReference>
<dbReference type="GO" id="GO:0005524">
    <property type="term" value="F:ATP binding"/>
    <property type="evidence" value="ECO:0007669"/>
    <property type="project" value="UniProtKB-KW"/>
</dbReference>
<keyword evidence="9" id="KW-0378">Hydrolase</keyword>
<keyword evidence="15" id="KW-0175">Coiled coil</keyword>
<dbReference type="InterPro" id="IPR001841">
    <property type="entry name" value="Znf_RING"/>
</dbReference>
<evidence type="ECO:0000256" key="7">
    <source>
        <dbReference type="ARBA" id="ARBA00022771"/>
    </source>
</evidence>
<dbReference type="CDD" id="cd22585">
    <property type="entry name" value="Rcat_RBR_DEAH12-like"/>
    <property type="match status" value="1"/>
</dbReference>
<evidence type="ECO:0000259" key="17">
    <source>
        <dbReference type="PROSITE" id="PS51192"/>
    </source>
</evidence>
<sequence>MRGARQSPSQWKPRQRGEWRGFTIRLISDGRSGRPLTHGAIWNLVASLPSKPDDFCINSTGSVVCELFFYHWCGTLDAVAHLWSLRLADAHRLLPVLESSLSLPSDKFDVEARLKSVFAAHARKLLESDAVLKCEKKILDLKADIAKLVSRLKRRNTVRIYNELRMEQKDLEEELAQMKCRVEEFRAAVECVLVYLGESENALVEREEMDGLVGLFKFGKEFDWRRIHCVLERECRRLQDGLPIYAWRTAILRTIKLNQVTVLIGETGSGKSTQLVQFLADAGLAADGSVACTQPRRIAALSLGRRVRDESHGCYVDNFVTTYPTYVSSQVFGSKVIYMTDYCLLQHCMGNMSLSGISCIIVDEAHERSLNTDLLLALVKKQLFDRSDLRLVIMSATADANKLAEYFYGCSVVNVKGRSFPVEIKYIPDVSSATSTAAPINHKSGGFASYVSDVVRMARFVHKTEGDGAILAFLTSQMEVEWACENFVEPMVVVLPLHGKLSFEEQNRVFESYPGRRKIIFSTNVAETSLTIHDVKYVIDCGMEKESRFEPSSGMNVLKVCWISQSSANQRAGRAGRTGAGKCYRLYSESDFQSIRIHQEPEICKVHLGSAVLRILALGIQKVQDFDFVDAPSTMAIDKAVQNLVHLDAITCRNGKYELTDVGRYLLKLGIAPRLGKIILDCFTCGLRKEGLVLAAVLTHSSNMFCRVGNEEEKYRADRRKLPFCHHYGDLFTLLSVYKKWEDEHESKNKWCWENSINAKSMRRCQDTVQELERSLRHELNVIIPSYWLWNPGRTSMYDKSLKWVILSSLAENAAMYSGYDRLGYEVALTGEHLQLHPSCSLLAFGQKPDWVVFHEILSLPNQYLVCVTAVDHECFHKIQPPLFDISQLRNRKMQMNLVSGISNNVLRRLCGKQTLDLQHIVSRLRNLCMDNRISIDVDFDKGELQLFASAKDMEKVSSTVGAALLFEKKRLMDECIEKCLYHTVTGNSPSLALFGSGAEIKHLELENRYLAVEISHANAHDLDDKELLMLADQLAPGIANVYKHIGSGPDNEDLSKWGKIVFLTPEAAENAVAKLNELEFLGSMLKVVPASTGEHLILPFPAVKVRLYWPRRPSKGVALVSCSQENADFIINDCSGLEIGGKFINCQLSTKHRNCIFVTGISKDVSESELSNALQSATKRTIIDVHLLRGASVCDLPNSTSAKALTKEIASFMPNKQFHADSFRVEVFNPEAKDYMTKALITFNGSLHLEAAKALDHIQGKVLPGFLSWQKIECQQMFYSTLSCPGRVYHAIKTELDSLLLNFKRHKGVSFKMDRTESGAFRLKVHAKATKVVADLRKPLEQLMRGRTIHHPGLTPSLMQVLLTRDGMGLMKAVERETGTCILYDRQNLTVKVFGSPEPVIEAEEKLMNSLLSFNENKQLEIRLRGVNLPPGLMKEVVQRFGTDLQGLKEKIPGVDLVLNTRHHALSVRGSKELKKKVEDVISEVIQHLDTEGLMIGQLSEESACPICLCELEEPYKLESCGHVFCEACLIDQFESVIKSHDGFPICCTKEGCKAPILLADLRHLLSTDKLEQLFRASLGAYVTASLGTYRFCPTPDCPSVYRVAPEGAATGSFECPVCSMETCTKCHLEYHPFISCETYMEFKENPDLSLEVWRKGKVEVKDCPSCHHTIEKIDGCNHIECRCGKHLCWVCLKWFRSSGGCYDHINSEHPTIV</sequence>
<keyword evidence="6" id="KW-0547">Nucleotide-binding</keyword>
<evidence type="ECO:0000259" key="18">
    <source>
        <dbReference type="PROSITE" id="PS51194"/>
    </source>
</evidence>
<dbReference type="InterPro" id="IPR027370">
    <property type="entry name" value="Znf-RING_euk"/>
</dbReference>
<dbReference type="InterPro" id="IPR007502">
    <property type="entry name" value="Helicase-assoc_dom"/>
</dbReference>
<dbReference type="GeneID" id="120282301"/>
<keyword evidence="4" id="KW-0479">Metal-binding</keyword>
<dbReference type="GO" id="GO:0003724">
    <property type="term" value="F:RNA helicase activity"/>
    <property type="evidence" value="ECO:0007669"/>
    <property type="project" value="UniProtKB-EC"/>
</dbReference>
<dbReference type="CDD" id="cd18791">
    <property type="entry name" value="SF2_C_RHA"/>
    <property type="match status" value="1"/>
</dbReference>
<evidence type="ECO:0000313" key="20">
    <source>
        <dbReference type="Proteomes" id="UP001515500"/>
    </source>
</evidence>